<keyword evidence="7" id="KW-0963">Cytoplasm</keyword>
<evidence type="ECO:0000256" key="12">
    <source>
        <dbReference type="ARBA" id="ARBA00022801"/>
    </source>
</evidence>
<evidence type="ECO:0000256" key="21">
    <source>
        <dbReference type="ARBA" id="ARBA00074777"/>
    </source>
</evidence>
<dbReference type="SMART" id="SM00955">
    <property type="entry name" value="RNB"/>
    <property type="match status" value="1"/>
</dbReference>
<dbReference type="InterPro" id="IPR022966">
    <property type="entry name" value="RNase_II/R_CS"/>
</dbReference>
<evidence type="ECO:0000256" key="19">
    <source>
        <dbReference type="ARBA" id="ARBA00023242"/>
    </source>
</evidence>
<reference evidence="27" key="1">
    <citation type="submission" date="2022-02" db="EMBL/GenBank/DDBJ databases">
        <title>Atlantic sturgeon de novo genome assembly.</title>
        <authorList>
            <person name="Stock M."/>
            <person name="Klopp C."/>
            <person name="Guiguen Y."/>
            <person name="Cabau C."/>
            <person name="Parinello H."/>
            <person name="Santidrian Yebra-Pimentel E."/>
            <person name="Kuhl H."/>
            <person name="Dirks R.P."/>
            <person name="Guessner J."/>
            <person name="Wuertz S."/>
            <person name="Du K."/>
            <person name="Schartl M."/>
        </authorList>
    </citation>
    <scope>NUCLEOTIDE SEQUENCE</scope>
    <source>
        <strain evidence="27">STURGEONOMICS-FGT-2020</strain>
        <tissue evidence="27">Whole blood</tissue>
    </source>
</reference>
<dbReference type="InterPro" id="IPR033771">
    <property type="entry name" value="Rrp44_CSD1"/>
</dbReference>
<gene>
    <name evidence="27" type="primary">DIS3</name>
    <name evidence="27" type="ORF">AOXY_G9017</name>
</gene>
<dbReference type="FunFam" id="2.40.50.690:FF:000002">
    <property type="entry name" value="exosome complex exonuclease RRP44 isoform X1"/>
    <property type="match status" value="1"/>
</dbReference>
<keyword evidence="12" id="KW-0378">Hydrolase</keyword>
<dbReference type="InterPro" id="IPR002716">
    <property type="entry name" value="PIN_dom"/>
</dbReference>
<comment type="subunit">
    <text evidence="20">Component of the RNA exosome complex; within the complex interacts with EXOSC4, EXOSC7 and EXOSC9 of the exosome core complex (Exo-9). The catalytically inactive RNA exosome core complex (Exo-9) associates with the catalytic subunit EXOSC10/RRP6. Exo-9 may associate with DIS3 to form the nucleolar exosome complex, or DIS3L to form the cytoplasmic exosome complex. Exo-9 is formed by a hexameric base ring consisting of the heterodimers EXOSC4-EXOSC9, EXOSC5-EXOSC8 and EXOSC6-EXOSC7, and a cap ring consisting of EXOSC1, EXOSC2 and EXOSC3; DIS3 associates with the base ring of Exo-9. The RNA exosome complex associates with cofactors C1D/RRP47, MPHOSPH6/MPP6 and MTREX/MTR4. Interacts with DHX34; the interaction is RNA-independent.</text>
</comment>
<accession>A0AAD8G9B4</accession>
<dbReference type="GO" id="GO:0004519">
    <property type="term" value="F:endonuclease activity"/>
    <property type="evidence" value="ECO:0007669"/>
    <property type="project" value="UniProtKB-KW"/>
</dbReference>
<dbReference type="PROSITE" id="PS01175">
    <property type="entry name" value="RIBONUCLEASE_II"/>
    <property type="match status" value="1"/>
</dbReference>
<dbReference type="GO" id="GO:0005730">
    <property type="term" value="C:nucleolus"/>
    <property type="evidence" value="ECO:0007669"/>
    <property type="project" value="UniProtKB-SubCell"/>
</dbReference>
<comment type="similarity">
    <text evidence="6 24">Belongs to the RNR ribonuclease family.</text>
</comment>
<dbReference type="GO" id="GO:0006364">
    <property type="term" value="P:rRNA processing"/>
    <property type="evidence" value="ECO:0007669"/>
    <property type="project" value="UniProtKB-KW"/>
</dbReference>
<proteinExistence type="inferred from homology"/>
<dbReference type="GO" id="GO:0000175">
    <property type="term" value="F:3'-5'-RNA exonuclease activity"/>
    <property type="evidence" value="ECO:0007669"/>
    <property type="project" value="UniProtKB-ARBA"/>
</dbReference>
<dbReference type="InterPro" id="IPR001900">
    <property type="entry name" value="RNase_II/R"/>
</dbReference>
<evidence type="ECO:0000256" key="6">
    <source>
        <dbReference type="ARBA" id="ARBA00005785"/>
    </source>
</evidence>
<dbReference type="Pfam" id="PF17849">
    <property type="entry name" value="OB_Dis3"/>
    <property type="match status" value="1"/>
</dbReference>
<keyword evidence="18" id="KW-0464">Manganese</keyword>
<dbReference type="GO" id="GO:0000177">
    <property type="term" value="C:cytoplasmic exosome (RNase complex)"/>
    <property type="evidence" value="ECO:0007669"/>
    <property type="project" value="TreeGrafter"/>
</dbReference>
<keyword evidence="13" id="KW-0271">Exosome</keyword>
<dbReference type="InterPro" id="IPR012340">
    <property type="entry name" value="NA-bd_OB-fold"/>
</dbReference>
<dbReference type="FunFam" id="3.40.50.1010:FF:000010">
    <property type="entry name" value="Exosome complex exonuclease DIS3"/>
    <property type="match status" value="1"/>
</dbReference>
<evidence type="ECO:0000256" key="11">
    <source>
        <dbReference type="ARBA" id="ARBA00022759"/>
    </source>
</evidence>
<dbReference type="Gene3D" id="2.40.50.690">
    <property type="match status" value="1"/>
</dbReference>
<evidence type="ECO:0000256" key="2">
    <source>
        <dbReference type="ARBA" id="ARBA00001946"/>
    </source>
</evidence>
<keyword evidence="28" id="KW-1185">Reference proteome</keyword>
<dbReference type="Pfam" id="PF13638">
    <property type="entry name" value="PIN_4"/>
    <property type="match status" value="1"/>
</dbReference>
<evidence type="ECO:0000313" key="27">
    <source>
        <dbReference type="EMBL" id="KAK1170076.1"/>
    </source>
</evidence>
<evidence type="ECO:0000256" key="15">
    <source>
        <dbReference type="ARBA" id="ARBA00022842"/>
    </source>
</evidence>
<dbReference type="EMBL" id="JAGXEW010000007">
    <property type="protein sequence ID" value="KAK1170076.1"/>
    <property type="molecule type" value="Genomic_DNA"/>
</dbReference>
<keyword evidence="15" id="KW-0460">Magnesium</keyword>
<evidence type="ECO:0000256" key="7">
    <source>
        <dbReference type="ARBA" id="ARBA00022490"/>
    </source>
</evidence>
<dbReference type="GO" id="GO:0016075">
    <property type="term" value="P:rRNA catabolic process"/>
    <property type="evidence" value="ECO:0007669"/>
    <property type="project" value="TreeGrafter"/>
</dbReference>
<keyword evidence="19" id="KW-0539">Nucleus</keyword>
<keyword evidence="10" id="KW-0540">Nuclease</keyword>
<keyword evidence="11" id="KW-0255">Endonuclease</keyword>
<dbReference type="PANTHER" id="PTHR23355">
    <property type="entry name" value="RIBONUCLEASE"/>
    <property type="match status" value="1"/>
</dbReference>
<dbReference type="Gene3D" id="2.40.50.700">
    <property type="match status" value="1"/>
</dbReference>
<comment type="cofactor">
    <cofactor evidence="1">
        <name>Mn(2+)</name>
        <dbReference type="ChEBI" id="CHEBI:29035"/>
    </cofactor>
</comment>
<dbReference type="Pfam" id="PF17216">
    <property type="entry name" value="Rrp44_CSD1"/>
    <property type="match status" value="1"/>
</dbReference>
<evidence type="ECO:0000256" key="10">
    <source>
        <dbReference type="ARBA" id="ARBA00022722"/>
    </source>
</evidence>
<name>A0AAD8G9B4_ACIOX</name>
<keyword evidence="9" id="KW-0597">Phosphoprotein</keyword>
<protein>
    <recommendedName>
        <fullName evidence="21">Exosome complex exonuclease RRP44</fullName>
    </recommendedName>
    <alternativeName>
        <fullName evidence="22">Protein DIS3 homolog</fullName>
    </alternativeName>
    <alternativeName>
        <fullName evidence="23">Ribosomal RNA-processing protein 44</fullName>
    </alternativeName>
</protein>
<feature type="domain" description="RNB" evidence="26">
    <location>
        <begin position="462"/>
        <end position="792"/>
    </location>
</feature>
<dbReference type="AlphaFoldDB" id="A0AAD8G9B4"/>
<dbReference type="InterPro" id="IPR050180">
    <property type="entry name" value="RNR_Ribonuclease"/>
</dbReference>
<keyword evidence="14 27" id="KW-0269">Exonuclease</keyword>
<dbReference type="InterPro" id="IPR033770">
    <property type="entry name" value="RRP44_S1"/>
</dbReference>
<evidence type="ECO:0000313" key="28">
    <source>
        <dbReference type="Proteomes" id="UP001230051"/>
    </source>
</evidence>
<dbReference type="GO" id="GO:0000176">
    <property type="term" value="C:nuclear exosome (RNase complex)"/>
    <property type="evidence" value="ECO:0007669"/>
    <property type="project" value="TreeGrafter"/>
</dbReference>
<evidence type="ECO:0000256" key="16">
    <source>
        <dbReference type="ARBA" id="ARBA00022884"/>
    </source>
</evidence>
<evidence type="ECO:0000256" key="14">
    <source>
        <dbReference type="ARBA" id="ARBA00022839"/>
    </source>
</evidence>
<evidence type="ECO:0000256" key="9">
    <source>
        <dbReference type="ARBA" id="ARBA00022553"/>
    </source>
</evidence>
<evidence type="ECO:0000256" key="24">
    <source>
        <dbReference type="RuleBase" id="RU003901"/>
    </source>
</evidence>
<dbReference type="SMART" id="SM00670">
    <property type="entry name" value="PINc"/>
    <property type="match status" value="1"/>
</dbReference>
<evidence type="ECO:0000256" key="13">
    <source>
        <dbReference type="ARBA" id="ARBA00022835"/>
    </source>
</evidence>
<dbReference type="CDD" id="cd09862">
    <property type="entry name" value="PIN_Rrp44-like"/>
    <property type="match status" value="1"/>
</dbReference>
<keyword evidence="8" id="KW-0698">rRNA processing</keyword>
<dbReference type="FunFam" id="2.40.50.140:FF:000125">
    <property type="entry name" value="exosome complex exonuclease RRP44 isoform X1"/>
    <property type="match status" value="1"/>
</dbReference>
<dbReference type="Pfam" id="PF17215">
    <property type="entry name" value="Rrp44_S1"/>
    <property type="match status" value="1"/>
</dbReference>
<dbReference type="Proteomes" id="UP001230051">
    <property type="component" value="Unassembled WGS sequence"/>
</dbReference>
<evidence type="ECO:0000256" key="3">
    <source>
        <dbReference type="ARBA" id="ARBA00004496"/>
    </source>
</evidence>
<dbReference type="Gene3D" id="3.40.50.1010">
    <property type="entry name" value="5'-nuclease"/>
    <property type="match status" value="1"/>
</dbReference>
<dbReference type="InterPro" id="IPR029060">
    <property type="entry name" value="PIN-like_dom_sf"/>
</dbReference>
<evidence type="ECO:0000256" key="5">
    <source>
        <dbReference type="ARBA" id="ARBA00004642"/>
    </source>
</evidence>
<comment type="caution">
    <text evidence="27">The sequence shown here is derived from an EMBL/GenBank/DDBJ whole genome shotgun (WGS) entry which is preliminary data.</text>
</comment>
<evidence type="ECO:0000256" key="20">
    <source>
        <dbReference type="ARBA" id="ARBA00065106"/>
    </source>
</evidence>
<dbReference type="GO" id="GO:0071031">
    <property type="term" value="P:nuclear mRNA surveillance of mRNA 3'-end processing"/>
    <property type="evidence" value="ECO:0007669"/>
    <property type="project" value="TreeGrafter"/>
</dbReference>
<dbReference type="FunFam" id="2.40.50.700:FF:000001">
    <property type="entry name" value="Exosome complex exonuclease exoribonuclease (Rrp44)"/>
    <property type="match status" value="1"/>
</dbReference>
<keyword evidence="17" id="KW-0007">Acetylation</keyword>
<feature type="domain" description="PIN" evidence="25">
    <location>
        <begin position="61"/>
        <end position="179"/>
    </location>
</feature>
<dbReference type="GO" id="GO:0071034">
    <property type="term" value="P:CUT catabolic process"/>
    <property type="evidence" value="ECO:0007669"/>
    <property type="project" value="UniProtKB-ARBA"/>
</dbReference>
<dbReference type="GO" id="GO:0003723">
    <property type="term" value="F:RNA binding"/>
    <property type="evidence" value="ECO:0007669"/>
    <property type="project" value="UniProtKB-KW"/>
</dbReference>
<evidence type="ECO:0000256" key="18">
    <source>
        <dbReference type="ARBA" id="ARBA00023211"/>
    </source>
</evidence>
<dbReference type="SUPFAM" id="SSF88723">
    <property type="entry name" value="PIN domain-like"/>
    <property type="match status" value="1"/>
</dbReference>
<dbReference type="InterPro" id="IPR041505">
    <property type="entry name" value="Dis3_CSD2"/>
</dbReference>
<evidence type="ECO:0000259" key="26">
    <source>
        <dbReference type="SMART" id="SM00955"/>
    </source>
</evidence>
<dbReference type="SUPFAM" id="SSF50249">
    <property type="entry name" value="Nucleic acid-binding proteins"/>
    <property type="match status" value="3"/>
</dbReference>
<keyword evidence="16" id="KW-0694">RNA-binding</keyword>
<dbReference type="Pfam" id="PF00773">
    <property type="entry name" value="RNB"/>
    <property type="match status" value="1"/>
</dbReference>
<sequence length="951" mass="107843">MLKSKTFVKKTRSGGVMKIVREHYLRDDIWCGSEVCDSCKQDSPVLQQDPCLESSLCKCPHYILPDTNVVLHQIDVLEDPAITNVIILQTVLQEARHRSAPVYKRIKDVIHNVERHFYTFTNEHHRETYIEQAQGESANDRNDRAIRVAAKWYSEHLKKDQKEEGFQIILLTNDKKNKEKAEEAGLVAYTCEEYIQSLVANPELVDRLASTPDDVNEIESGKIIFQEHLPLSKLQQGIKSGTYLQGTFRSNRDNYLEATVWVHGDTEENKEVLIQGLKNLNRAVHEDVVAVQLLPKDQWVAPSSVVLQDEGTTEDDDEEEKENSLKSVVHESMLKPTGKVVGIIKRNWRPYCGMLSKSQIKEARKHLFTPADRRIPRIRIETRQASTLEGQRIIVAIDGWPKNSRYPNGHFVRNLGIAGDKETETEVLLLEHDVPHQPFSQAVLSFLPKMPWSITEEDFKSRTDLRHIGVCSVDPPGCTDIDDALHCRDLENGNLEVGVHIADVSHFIRPGNALDQEAASRGTTVYLCEKRIDMVPELLSSNLCSLRSNVERLAFSCIWEINHNAEIINTKFTKSVINSKASLTYAEAQMRIDDTSMNDEITRSLRGLNRLAKILKKKRIEMGALTLSSPEVRFHIDSETHDPIDLQTKELKETNSMVEEFMLLANISVAKKIYEEFAECALLRKHPAPPPSNYDMLVKAAKSKDLDIRTDSAKALADSLDAAQVEGFPYFNTLLRILATRCMMQAVYFCSGMDTDFHHYGLASPIYTHFTSPIRRYSDIIVHRLLAVSIGADVTYPDLMDKHKQAALCNNLNYRHKMSQYAQRSSVAFHTQLFFKSKGIINEGGFILFVKKNAIVVLIPKFGLEGTVFFENRDKPSPRLSFKEEIPTLTVEDTVFRVFDKVKVTISLDASNVQHQKIRMSLVEPVIPGVSVSPQSNCNSEPDAKKPKLES</sequence>
<evidence type="ECO:0000256" key="8">
    <source>
        <dbReference type="ARBA" id="ARBA00022552"/>
    </source>
</evidence>
<evidence type="ECO:0000256" key="1">
    <source>
        <dbReference type="ARBA" id="ARBA00001936"/>
    </source>
</evidence>
<dbReference type="GO" id="GO:0005654">
    <property type="term" value="C:nucleoplasm"/>
    <property type="evidence" value="ECO:0007669"/>
    <property type="project" value="UniProtKB-SubCell"/>
</dbReference>
<comment type="cofactor">
    <cofactor evidence="2">
        <name>Mg(2+)</name>
        <dbReference type="ChEBI" id="CHEBI:18420"/>
    </cofactor>
</comment>
<dbReference type="PANTHER" id="PTHR23355:SF35">
    <property type="entry name" value="EXOSOME COMPLEX EXONUCLEASE RRP44"/>
    <property type="match status" value="1"/>
</dbReference>
<evidence type="ECO:0000256" key="23">
    <source>
        <dbReference type="ARBA" id="ARBA00077930"/>
    </source>
</evidence>
<comment type="subcellular location">
    <subcellularLocation>
        <location evidence="3">Cytoplasm</location>
    </subcellularLocation>
    <subcellularLocation>
        <location evidence="4">Nucleus</location>
        <location evidence="4">Nucleolus</location>
    </subcellularLocation>
    <subcellularLocation>
        <location evidence="5">Nucleus</location>
        <location evidence="5">Nucleoplasm</location>
    </subcellularLocation>
</comment>
<organism evidence="27 28">
    <name type="scientific">Acipenser oxyrinchus oxyrinchus</name>
    <dbReference type="NCBI Taxonomy" id="40147"/>
    <lineage>
        <taxon>Eukaryota</taxon>
        <taxon>Metazoa</taxon>
        <taxon>Chordata</taxon>
        <taxon>Craniata</taxon>
        <taxon>Vertebrata</taxon>
        <taxon>Euteleostomi</taxon>
        <taxon>Actinopterygii</taxon>
        <taxon>Chondrostei</taxon>
        <taxon>Acipenseriformes</taxon>
        <taxon>Acipenseridae</taxon>
        <taxon>Acipenser</taxon>
    </lineage>
</organism>
<evidence type="ECO:0000256" key="17">
    <source>
        <dbReference type="ARBA" id="ARBA00022990"/>
    </source>
</evidence>
<evidence type="ECO:0000259" key="25">
    <source>
        <dbReference type="SMART" id="SM00670"/>
    </source>
</evidence>
<dbReference type="Gene3D" id="2.40.50.140">
    <property type="entry name" value="Nucleic acid-binding proteins"/>
    <property type="match status" value="1"/>
</dbReference>
<evidence type="ECO:0000256" key="22">
    <source>
        <dbReference type="ARBA" id="ARBA00077221"/>
    </source>
</evidence>
<evidence type="ECO:0000256" key="4">
    <source>
        <dbReference type="ARBA" id="ARBA00004604"/>
    </source>
</evidence>